<feature type="region of interest" description="Disordered" evidence="1">
    <location>
        <begin position="182"/>
        <end position="224"/>
    </location>
</feature>
<protein>
    <recommendedName>
        <fullName evidence="2">Dit-like phage tail protein N-terminal domain-containing protein</fullName>
    </recommendedName>
</protein>
<reference evidence="3" key="1">
    <citation type="journal article" date="2021" name="Proc. Natl. Acad. Sci. U.S.A.">
        <title>A Catalog of Tens of Thousands of Viruses from Human Metagenomes Reveals Hidden Associations with Chronic Diseases.</title>
        <authorList>
            <person name="Tisza M.J."/>
            <person name="Buck C.B."/>
        </authorList>
    </citation>
    <scope>NUCLEOTIDE SEQUENCE</scope>
    <source>
        <strain evidence="3">CtEg02</strain>
    </source>
</reference>
<name>A0A8S5PRH4_9CAUD</name>
<feature type="domain" description="Dit-like phage tail protein N-terminal" evidence="2">
    <location>
        <begin position="66"/>
        <end position="179"/>
    </location>
</feature>
<proteinExistence type="predicted"/>
<evidence type="ECO:0000313" key="3">
    <source>
        <dbReference type="EMBL" id="DAE09099.1"/>
    </source>
</evidence>
<evidence type="ECO:0000259" key="2">
    <source>
        <dbReference type="Pfam" id="PF21821"/>
    </source>
</evidence>
<dbReference type="InterPro" id="IPR048494">
    <property type="entry name" value="Dit-like_N"/>
</dbReference>
<accession>A0A8S5PRH4</accession>
<feature type="compositionally biased region" description="Polar residues" evidence="1">
    <location>
        <begin position="190"/>
        <end position="202"/>
    </location>
</feature>
<dbReference type="EMBL" id="BK015482">
    <property type="protein sequence ID" value="DAE09099.1"/>
    <property type="molecule type" value="Genomic_DNA"/>
</dbReference>
<feature type="compositionally biased region" description="Low complexity" evidence="1">
    <location>
        <begin position="203"/>
        <end position="213"/>
    </location>
</feature>
<organism evidence="3">
    <name type="scientific">Myoviridae sp. ctEg02</name>
    <dbReference type="NCBI Taxonomy" id="2825061"/>
    <lineage>
        <taxon>Viruses</taxon>
        <taxon>Duplodnaviria</taxon>
        <taxon>Heunggongvirae</taxon>
        <taxon>Uroviricota</taxon>
        <taxon>Caudoviricetes</taxon>
    </lineage>
</organism>
<dbReference type="Pfam" id="PF21821">
    <property type="entry name" value="Dit_like"/>
    <property type="match status" value="1"/>
</dbReference>
<evidence type="ECO:0000256" key="1">
    <source>
        <dbReference type="SAM" id="MobiDB-lite"/>
    </source>
</evidence>
<sequence>MWVRSRSTRRLRMRRGWPKEWFRHFVIRPRRQTAHSGTDMAFGALPPGQPGNWSIFDKDGAKALDFDTFFSCSIKAENKISSNPVEKGSFADYNKVASPTAVSVVMGRTGKSDELAAFLEALDKLAESTDLVSIVTPEKTFLDYNLVSYDYDRKAENGVDRLLVGIMLQEIRQVEPQYSNETIKPISKAQAKNPTDASTTDAGKQQGQTTQKSTLKKLGEGIFG</sequence>